<evidence type="ECO:0000256" key="4">
    <source>
        <dbReference type="ARBA" id="ARBA00022723"/>
    </source>
</evidence>
<dbReference type="GO" id="GO:0006085">
    <property type="term" value="P:acetyl-CoA biosynthetic process"/>
    <property type="evidence" value="ECO:0007669"/>
    <property type="project" value="UniProtKB-UniRule"/>
</dbReference>
<keyword evidence="2 9" id="KW-0963">Cytoplasm</keyword>
<accession>A0A1G6KN96</accession>
<evidence type="ECO:0000313" key="12">
    <source>
        <dbReference type="Proteomes" id="UP000242317"/>
    </source>
</evidence>
<dbReference type="InterPro" id="IPR043129">
    <property type="entry name" value="ATPase_NBD"/>
</dbReference>
<comment type="catalytic activity">
    <reaction evidence="9">
        <text>acetate + ATP = acetyl phosphate + ADP</text>
        <dbReference type="Rhea" id="RHEA:11352"/>
        <dbReference type="ChEBI" id="CHEBI:22191"/>
        <dbReference type="ChEBI" id="CHEBI:30089"/>
        <dbReference type="ChEBI" id="CHEBI:30616"/>
        <dbReference type="ChEBI" id="CHEBI:456216"/>
        <dbReference type="EC" id="2.7.2.1"/>
    </reaction>
</comment>
<organism evidence="11 12">
    <name type="scientific">Acinetobacter marinus</name>
    <dbReference type="NCBI Taxonomy" id="281375"/>
    <lineage>
        <taxon>Bacteria</taxon>
        <taxon>Pseudomonadati</taxon>
        <taxon>Pseudomonadota</taxon>
        <taxon>Gammaproteobacteria</taxon>
        <taxon>Moraxellales</taxon>
        <taxon>Moraxellaceae</taxon>
        <taxon>Acinetobacter</taxon>
    </lineage>
</organism>
<dbReference type="PIRSF" id="PIRSF000722">
    <property type="entry name" value="Acetate_prop_kin"/>
    <property type="match status" value="1"/>
</dbReference>
<keyword evidence="3 9" id="KW-0808">Transferase</keyword>
<keyword evidence="8 9" id="KW-0460">Magnesium</keyword>
<sequence length="390" mass="42576">MSNILVINCGSSSIKYALILQDYDYRLYGLAENLGTPQARISGITKDKEKFVVELGLADHEQALSVAMQRISHFKFDAIGHRVVHGGTMTHARLIDDQVIEDIQNISNLAPLHNPANLIGINATMKLYPDLPQVTVFDTAFHQTMPNKAYLYALPRELHQQYGIRRYGFHGTSHAYVSERASTLAGQKNQGGWIVAHLGNGCSTCAVWNGQSLDTSMGLTPLEGVVMGTRSGDVDPSLHYFLNINLGWDLAKIDQVLNKDSGLLGLSGLSNDMRTLVEAAEHGNADAQIAIDVFVYRLAKSMAAMSCALPQLDGLIFTGGIGENSGFIREKVIWALPHFGLSLNAENNATRAQEIRIDDGTGPQIWVIPTDEEGRIANETRHIALGEAVD</sequence>
<feature type="binding site" evidence="9">
    <location>
        <position position="372"/>
    </location>
    <ligand>
        <name>Mg(2+)</name>
        <dbReference type="ChEBI" id="CHEBI:18420"/>
    </ligand>
</feature>
<dbReference type="GO" id="GO:0000287">
    <property type="term" value="F:magnesium ion binding"/>
    <property type="evidence" value="ECO:0007669"/>
    <property type="project" value="UniProtKB-UniRule"/>
</dbReference>
<comment type="cofactor">
    <cofactor evidence="9">
        <name>Mg(2+)</name>
        <dbReference type="ChEBI" id="CHEBI:18420"/>
    </cofactor>
    <cofactor evidence="9">
        <name>Mn(2+)</name>
        <dbReference type="ChEBI" id="CHEBI:29035"/>
    </cofactor>
    <text evidence="9">Mg(2+). Can also accept Mn(2+).</text>
</comment>
<name>A0A1G6KN96_9GAMM</name>
<dbReference type="AlphaFoldDB" id="A0A1G6KN96"/>
<feature type="binding site" evidence="9">
    <location>
        <begin position="272"/>
        <end position="274"/>
    </location>
    <ligand>
        <name>ATP</name>
        <dbReference type="ChEBI" id="CHEBI:30616"/>
    </ligand>
</feature>
<dbReference type="PRINTS" id="PR00471">
    <property type="entry name" value="ACETATEKNASE"/>
</dbReference>
<evidence type="ECO:0000256" key="8">
    <source>
        <dbReference type="ARBA" id="ARBA00022842"/>
    </source>
</evidence>
<comment type="similarity">
    <text evidence="1 9 10">Belongs to the acetokinase family.</text>
</comment>
<evidence type="ECO:0000313" key="11">
    <source>
        <dbReference type="EMBL" id="SDC32387.1"/>
    </source>
</evidence>
<feature type="binding site" evidence="9">
    <location>
        <begin position="320"/>
        <end position="324"/>
    </location>
    <ligand>
        <name>ATP</name>
        <dbReference type="ChEBI" id="CHEBI:30616"/>
    </ligand>
</feature>
<dbReference type="EC" id="2.7.2.1" evidence="9"/>
<feature type="binding site" evidence="9">
    <location>
        <position position="15"/>
    </location>
    <ligand>
        <name>ATP</name>
        <dbReference type="ChEBI" id="CHEBI:30616"/>
    </ligand>
</feature>
<feature type="binding site" evidence="9">
    <location>
        <position position="8"/>
    </location>
    <ligand>
        <name>Mg(2+)</name>
        <dbReference type="ChEBI" id="CHEBI:18420"/>
    </ligand>
</feature>
<evidence type="ECO:0000256" key="6">
    <source>
        <dbReference type="ARBA" id="ARBA00022777"/>
    </source>
</evidence>
<dbReference type="GO" id="GO:0005829">
    <property type="term" value="C:cytosol"/>
    <property type="evidence" value="ECO:0007669"/>
    <property type="project" value="TreeGrafter"/>
</dbReference>
<protein>
    <recommendedName>
        <fullName evidence="9">Acetate kinase</fullName>
        <ecNumber evidence="9">2.7.2.1</ecNumber>
    </recommendedName>
    <alternativeName>
        <fullName evidence="9">Acetokinase</fullName>
    </alternativeName>
</protein>
<evidence type="ECO:0000256" key="2">
    <source>
        <dbReference type="ARBA" id="ARBA00022490"/>
    </source>
</evidence>
<keyword evidence="12" id="KW-1185">Reference proteome</keyword>
<dbReference type="SUPFAM" id="SSF53067">
    <property type="entry name" value="Actin-like ATPase domain"/>
    <property type="match status" value="2"/>
</dbReference>
<keyword evidence="7 9" id="KW-0067">ATP-binding</keyword>
<feature type="site" description="Transition state stabilizer" evidence="9">
    <location>
        <position position="170"/>
    </location>
</feature>
<feature type="binding site" evidence="9">
    <location>
        <position position="82"/>
    </location>
    <ligand>
        <name>substrate</name>
    </ligand>
</feature>
<dbReference type="PROSITE" id="PS01075">
    <property type="entry name" value="ACETATE_KINASE_1"/>
    <property type="match status" value="1"/>
</dbReference>
<dbReference type="Gene3D" id="3.30.420.40">
    <property type="match status" value="2"/>
</dbReference>
<comment type="subcellular location">
    <subcellularLocation>
        <location evidence="9">Cytoplasm</location>
    </subcellularLocation>
</comment>
<feature type="site" description="Transition state stabilizer" evidence="9">
    <location>
        <position position="230"/>
    </location>
</feature>
<keyword evidence="5 9" id="KW-0547">Nucleotide-binding</keyword>
<dbReference type="PANTHER" id="PTHR21060:SF21">
    <property type="entry name" value="ACETATE KINASE"/>
    <property type="match status" value="1"/>
</dbReference>
<keyword evidence="6 9" id="KW-0418">Kinase</keyword>
<dbReference type="InterPro" id="IPR000890">
    <property type="entry name" value="Aliphatic_acid_kin_short-chain"/>
</dbReference>
<comment type="subunit">
    <text evidence="9">Homodimer.</text>
</comment>
<evidence type="ECO:0000256" key="1">
    <source>
        <dbReference type="ARBA" id="ARBA00008748"/>
    </source>
</evidence>
<evidence type="ECO:0000256" key="10">
    <source>
        <dbReference type="RuleBase" id="RU003835"/>
    </source>
</evidence>
<dbReference type="GO" id="GO:0006083">
    <property type="term" value="P:acetate metabolic process"/>
    <property type="evidence" value="ECO:0007669"/>
    <property type="project" value="TreeGrafter"/>
</dbReference>
<evidence type="ECO:0000256" key="3">
    <source>
        <dbReference type="ARBA" id="ARBA00022679"/>
    </source>
</evidence>
<evidence type="ECO:0000256" key="7">
    <source>
        <dbReference type="ARBA" id="ARBA00022840"/>
    </source>
</evidence>
<dbReference type="GO" id="GO:0005524">
    <property type="term" value="F:ATP binding"/>
    <property type="evidence" value="ECO:0007669"/>
    <property type="project" value="UniProtKB-KW"/>
</dbReference>
<evidence type="ECO:0000256" key="9">
    <source>
        <dbReference type="HAMAP-Rule" id="MF_00020"/>
    </source>
</evidence>
<feature type="binding site" evidence="9">
    <location>
        <begin position="197"/>
        <end position="201"/>
    </location>
    <ligand>
        <name>ATP</name>
        <dbReference type="ChEBI" id="CHEBI:30616"/>
    </ligand>
</feature>
<dbReference type="InterPro" id="IPR023865">
    <property type="entry name" value="Aliphatic_acid_kinase_CS"/>
</dbReference>
<dbReference type="GO" id="GO:0008776">
    <property type="term" value="F:acetate kinase activity"/>
    <property type="evidence" value="ECO:0007669"/>
    <property type="project" value="UniProtKB-UniRule"/>
</dbReference>
<reference evidence="12" key="1">
    <citation type="submission" date="2016-09" db="EMBL/GenBank/DDBJ databases">
        <authorList>
            <person name="Varghese N."/>
            <person name="Submissions S."/>
        </authorList>
    </citation>
    <scope>NUCLEOTIDE SEQUENCE [LARGE SCALE GENOMIC DNA]</scope>
    <source>
        <strain evidence="12">ANC 3699</strain>
    </source>
</reference>
<dbReference type="PANTHER" id="PTHR21060">
    <property type="entry name" value="ACETATE KINASE"/>
    <property type="match status" value="1"/>
</dbReference>
<dbReference type="NCBIfam" id="TIGR00016">
    <property type="entry name" value="ackA"/>
    <property type="match status" value="1"/>
</dbReference>
<comment type="pathway">
    <text evidence="9">Metabolic intermediate biosynthesis; acetyl-CoA biosynthesis; acetyl-CoA from acetate: step 1/2.</text>
</comment>
<dbReference type="HAMAP" id="MF_00020">
    <property type="entry name" value="Acetate_kinase"/>
    <property type="match status" value="1"/>
</dbReference>
<evidence type="ECO:0000256" key="5">
    <source>
        <dbReference type="ARBA" id="ARBA00022741"/>
    </source>
</evidence>
<dbReference type="InterPro" id="IPR004372">
    <property type="entry name" value="Ac/propionate_kinase"/>
</dbReference>
<comment type="function">
    <text evidence="9">Catalyzes the formation of acetyl phosphate from acetate and ATP. Can also catalyze the reverse reaction.</text>
</comment>
<feature type="active site" description="Proton donor/acceptor" evidence="9">
    <location>
        <position position="138"/>
    </location>
</feature>
<dbReference type="UniPathway" id="UPA00340">
    <property type="reaction ID" value="UER00458"/>
</dbReference>
<dbReference type="Proteomes" id="UP000242317">
    <property type="component" value="Unassembled WGS sequence"/>
</dbReference>
<dbReference type="Pfam" id="PF00871">
    <property type="entry name" value="Acetate_kinase"/>
    <property type="match status" value="1"/>
</dbReference>
<proteinExistence type="inferred from homology"/>
<gene>
    <name evidence="9" type="primary">ackA</name>
    <name evidence="11" type="ORF">SAMN05421749_104122</name>
</gene>
<keyword evidence="4 9" id="KW-0479">Metal-binding</keyword>
<dbReference type="EMBL" id="FMYK01000004">
    <property type="protein sequence ID" value="SDC32387.1"/>
    <property type="molecule type" value="Genomic_DNA"/>
</dbReference>